<dbReference type="InterPro" id="IPR033880">
    <property type="entry name" value="SPFH_YdjI"/>
</dbReference>
<organism evidence="3 4">
    <name type="scientific">Scardovia wiggsiae F0424</name>
    <dbReference type="NCBI Taxonomy" id="857290"/>
    <lineage>
        <taxon>Bacteria</taxon>
        <taxon>Bacillati</taxon>
        <taxon>Actinomycetota</taxon>
        <taxon>Actinomycetes</taxon>
        <taxon>Bifidobacteriales</taxon>
        <taxon>Bifidobacteriaceae</taxon>
        <taxon>Scardovia</taxon>
    </lineage>
</organism>
<dbReference type="RefSeq" id="WP_007147351.1">
    <property type="nucleotide sequence ID" value="NZ_AKCI01000001.1"/>
</dbReference>
<evidence type="ECO:0000259" key="1">
    <source>
        <dbReference type="Pfam" id="PF09851"/>
    </source>
</evidence>
<proteinExistence type="predicted"/>
<dbReference type="PANTHER" id="PTHR37826">
    <property type="entry name" value="FLOTILLIN BAND_7_5 DOMAIN PROTEIN"/>
    <property type="match status" value="1"/>
</dbReference>
<dbReference type="CDD" id="cd03408">
    <property type="entry name" value="SPFH_like_u1"/>
    <property type="match status" value="1"/>
</dbReference>
<reference evidence="3 4" key="1">
    <citation type="submission" date="2012-01" db="EMBL/GenBank/DDBJ databases">
        <title>The Genome Sequence of Scardovia wiggsiae F0424.</title>
        <authorList>
            <consortium name="The Broad Institute Genome Sequencing Platform"/>
            <person name="Earl A."/>
            <person name="Ward D."/>
            <person name="Feldgarden M."/>
            <person name="Gevers D."/>
            <person name="Izard J."/>
            <person name="Ganesan A."/>
            <person name="Baranova O.V."/>
            <person name="Blanton J.M."/>
            <person name="Tanner A.C."/>
            <person name="Mathney J."/>
            <person name="Dewhirst F.E."/>
            <person name="Young S.K."/>
            <person name="Zeng Q."/>
            <person name="Gargeya S."/>
            <person name="Fitzgerald M."/>
            <person name="Haas B."/>
            <person name="Abouelleil A."/>
            <person name="Alvarado L."/>
            <person name="Arachchi H.M."/>
            <person name="Berlin A."/>
            <person name="Chapman S.B."/>
            <person name="Gearin G."/>
            <person name="Goldberg J."/>
            <person name="Griggs A."/>
            <person name="Gujja S."/>
            <person name="Hansen M."/>
            <person name="Heiman D."/>
            <person name="Howarth C."/>
            <person name="Larimer J."/>
            <person name="Lui A."/>
            <person name="MacDonald P.J.P."/>
            <person name="McCowen C."/>
            <person name="Montmayeur A."/>
            <person name="Murphy C."/>
            <person name="Neiman D."/>
            <person name="Pearson M."/>
            <person name="Priest M."/>
            <person name="Roberts A."/>
            <person name="Saif S."/>
            <person name="Shea T."/>
            <person name="Sisk P."/>
            <person name="Stolte C."/>
            <person name="Sykes S."/>
            <person name="Wortman J."/>
            <person name="Nusbaum C."/>
            <person name="Birren B."/>
        </authorList>
    </citation>
    <scope>NUCLEOTIDE SEQUENCE [LARGE SCALE GENOMIC DNA]</scope>
    <source>
        <strain evidence="3 4">F0424</strain>
    </source>
</reference>
<name>J0X108_9BIFI</name>
<dbReference type="PANTHER" id="PTHR37826:SF2">
    <property type="entry name" value="ZINC-RIBBON DOMAIN-CONTAINING PROTEIN"/>
    <property type="match status" value="1"/>
</dbReference>
<dbReference type="Pfam" id="PF13421">
    <property type="entry name" value="Band_7_1"/>
    <property type="match status" value="1"/>
</dbReference>
<dbReference type="eggNOG" id="COG4260">
    <property type="taxonomic scope" value="Bacteria"/>
</dbReference>
<dbReference type="Proteomes" id="UP000006415">
    <property type="component" value="Unassembled WGS sequence"/>
</dbReference>
<dbReference type="OrthoDB" id="9764015at2"/>
<evidence type="ECO:0000259" key="2">
    <source>
        <dbReference type="Pfam" id="PF13421"/>
    </source>
</evidence>
<keyword evidence="4" id="KW-1185">Reference proteome</keyword>
<dbReference type="AlphaFoldDB" id="J0X108"/>
<dbReference type="STRING" id="857290.HMPREF9156_00283"/>
<dbReference type="EMBL" id="AGZS01000001">
    <property type="protein sequence ID" value="EJD65519.1"/>
    <property type="molecule type" value="Genomic_DNA"/>
</dbReference>
<feature type="domain" description="SPFH" evidence="2">
    <location>
        <begin position="56"/>
        <end position="275"/>
    </location>
</feature>
<evidence type="ECO:0000313" key="4">
    <source>
        <dbReference type="Proteomes" id="UP000006415"/>
    </source>
</evidence>
<dbReference type="HOGENOM" id="CLU_042784_0_0_11"/>
<accession>J0X108</accession>
<protein>
    <recommendedName>
        <fullName evidence="5">SPFH domain-containing protein</fullName>
    </recommendedName>
</protein>
<evidence type="ECO:0000313" key="3">
    <source>
        <dbReference type="EMBL" id="EJD65519.1"/>
    </source>
</evidence>
<feature type="domain" description="SHOCT" evidence="1">
    <location>
        <begin position="347"/>
        <end position="372"/>
    </location>
</feature>
<dbReference type="InterPro" id="IPR018649">
    <property type="entry name" value="SHOCT"/>
</dbReference>
<sequence length="375" mass="41002">MGILRAFTDSVGGVLADQWKDLITAGYFDEYTAVSPGILKNSNNGRGVNRNGSTDVISNGSKIFIPENTAAFIFSQGGIENIITVPGGYEYQNGENSVFNGDGIKKSIFGQAKNRFGYGGISDSEKKIAFVNLREIRGIKFGTRGPQVYNDLYYNCDLEIYAYGSFSIRIVDAKKFILNFVPANVSHYSFADPKVRAQILAEFTQSFIAALNSLSTAYRISQLPSQATEIARRIGEDAYNAGSWKDRFGFEITRVAVENIEFSEESRELVNRFSSDRMGMKAYEDVSQQASNVVAQQKIAQGIQDNGFGNAGGMLLGMNMAQGIGPQGQPAAGSGAPQKSLDDQIETLKKLKELVDMGVLTQDEFDAKKKEVMGF</sequence>
<dbReference type="Pfam" id="PF09851">
    <property type="entry name" value="SHOCT"/>
    <property type="match status" value="1"/>
</dbReference>
<gene>
    <name evidence="3" type="ORF">HMPREF9156_00283</name>
</gene>
<comment type="caution">
    <text evidence="3">The sequence shown here is derived from an EMBL/GenBank/DDBJ whole genome shotgun (WGS) entry which is preliminary data.</text>
</comment>
<evidence type="ECO:0008006" key="5">
    <source>
        <dbReference type="Google" id="ProtNLM"/>
    </source>
</evidence>